<gene>
    <name evidence="2" type="ORF">FHS60_000193</name>
</gene>
<proteinExistence type="predicted"/>
<dbReference type="PANTHER" id="PTHR34387:SF2">
    <property type="entry name" value="SLR1258 PROTEIN"/>
    <property type="match status" value="1"/>
</dbReference>
<accession>A0A7W5UI38</accession>
<protein>
    <recommendedName>
        <fullName evidence="4">SIMPL domain-containing protein</fullName>
    </recommendedName>
</protein>
<feature type="transmembrane region" description="Helical" evidence="1">
    <location>
        <begin position="6"/>
        <end position="26"/>
    </location>
</feature>
<dbReference type="InterPro" id="IPR007497">
    <property type="entry name" value="SIMPL/DUF541"/>
</dbReference>
<evidence type="ECO:0000313" key="3">
    <source>
        <dbReference type="Proteomes" id="UP000541425"/>
    </source>
</evidence>
<evidence type="ECO:0000256" key="1">
    <source>
        <dbReference type="SAM" id="Phobius"/>
    </source>
</evidence>
<dbReference type="Proteomes" id="UP000541425">
    <property type="component" value="Unassembled WGS sequence"/>
</dbReference>
<dbReference type="RefSeq" id="WP_183693754.1">
    <property type="nucleotide sequence ID" value="NZ_JACICA010000001.1"/>
</dbReference>
<comment type="caution">
    <text evidence="2">The sequence shown here is derived from an EMBL/GenBank/DDBJ whole genome shotgun (WGS) entry which is preliminary data.</text>
</comment>
<dbReference type="Gene3D" id="3.30.110.170">
    <property type="entry name" value="Protein of unknown function (DUF541), domain 1"/>
    <property type="match status" value="1"/>
</dbReference>
<dbReference type="GO" id="GO:0006974">
    <property type="term" value="P:DNA damage response"/>
    <property type="evidence" value="ECO:0007669"/>
    <property type="project" value="TreeGrafter"/>
</dbReference>
<dbReference type="Pfam" id="PF04402">
    <property type="entry name" value="SIMPL"/>
    <property type="match status" value="1"/>
</dbReference>
<dbReference type="AlphaFoldDB" id="A0A7W5UI38"/>
<sequence length="233" mass="26025">MKNLRVEAIVLAVGLAILGVFLYCGLRSFSRQDRIVSVRGLAEKEVKADHVIWPIVFKTSSNDMQDLYRQLNSSNQVIKNWLQANGIPANEISVGAPQISDLRANQYSDLSNRDRFSLSCVTTVSSSQVDKVRSLIPRIGELLAKGVAIAGDEYSNQVQYDFTKLNAIKPQMIAEATKKAREAAEKFAKDSDSKIGKIKSATQGLFEIDDRDQYTPYIKNVRVVTSLNFYIEN</sequence>
<dbReference type="PIRSF" id="PIRSF029033">
    <property type="entry name" value="UCP029033"/>
    <property type="match status" value="1"/>
</dbReference>
<organism evidence="2 3">
    <name type="scientific">Alloprevotella rava</name>
    <dbReference type="NCBI Taxonomy" id="671218"/>
    <lineage>
        <taxon>Bacteria</taxon>
        <taxon>Pseudomonadati</taxon>
        <taxon>Bacteroidota</taxon>
        <taxon>Bacteroidia</taxon>
        <taxon>Bacteroidales</taxon>
        <taxon>Prevotellaceae</taxon>
        <taxon>Alloprevotella</taxon>
    </lineage>
</organism>
<dbReference type="InterPro" id="IPR016907">
    <property type="entry name" value="UCP029033"/>
</dbReference>
<dbReference type="PANTHER" id="PTHR34387">
    <property type="entry name" value="SLR1258 PROTEIN"/>
    <property type="match status" value="1"/>
</dbReference>
<dbReference type="EMBL" id="JACICA010000001">
    <property type="protein sequence ID" value="MBB3701751.1"/>
    <property type="molecule type" value="Genomic_DNA"/>
</dbReference>
<evidence type="ECO:0000313" key="2">
    <source>
        <dbReference type="EMBL" id="MBB3701751.1"/>
    </source>
</evidence>
<keyword evidence="1" id="KW-0812">Transmembrane</keyword>
<keyword evidence="1" id="KW-0472">Membrane</keyword>
<keyword evidence="1" id="KW-1133">Transmembrane helix</keyword>
<evidence type="ECO:0008006" key="4">
    <source>
        <dbReference type="Google" id="ProtNLM"/>
    </source>
</evidence>
<reference evidence="2 3" key="1">
    <citation type="submission" date="2020-08" db="EMBL/GenBank/DDBJ databases">
        <title>Genomic Encyclopedia of Type Strains, Phase IV (KMG-IV): sequencing the most valuable type-strain genomes for metagenomic binning, comparative biology and taxonomic classification.</title>
        <authorList>
            <person name="Goeker M."/>
        </authorList>
    </citation>
    <scope>NUCLEOTIDE SEQUENCE [LARGE SCALE GENOMIC DNA]</scope>
    <source>
        <strain evidence="2 3">DSM 22548</strain>
    </source>
</reference>
<name>A0A7W5UI38_9BACT</name>
<dbReference type="InterPro" id="IPR052022">
    <property type="entry name" value="26kDa_periplasmic_antigen"/>
</dbReference>